<protein>
    <submittedName>
        <fullName evidence="2">Uncharacterized protein</fullName>
    </submittedName>
</protein>
<dbReference type="EMBL" id="ASXS01000001">
    <property type="protein sequence ID" value="EPP24972.1"/>
    <property type="molecule type" value="Genomic_DNA"/>
</dbReference>
<feature type="chain" id="PRO_5004553527" evidence="1">
    <location>
        <begin position="21"/>
        <end position="147"/>
    </location>
</feature>
<accession>S7IAL6</accession>
<organism evidence="2 3">
    <name type="scientific">Vibrio fluvialis PG41</name>
    <dbReference type="NCBI Taxonomy" id="1336752"/>
    <lineage>
        <taxon>Bacteria</taxon>
        <taxon>Pseudomonadati</taxon>
        <taxon>Pseudomonadota</taxon>
        <taxon>Gammaproteobacteria</taxon>
        <taxon>Vibrionales</taxon>
        <taxon>Vibrionaceae</taxon>
        <taxon>Vibrio</taxon>
    </lineage>
</organism>
<keyword evidence="1" id="KW-0732">Signal</keyword>
<comment type="caution">
    <text evidence="2">The sequence shown here is derived from an EMBL/GenBank/DDBJ whole genome shotgun (WGS) entry which is preliminary data.</text>
</comment>
<gene>
    <name evidence="2" type="ORF">L910_0121</name>
</gene>
<sequence length="147" mass="16891">MNFKKTLIILSLFVPSVCLAASSYDQYKETVTNCIDIEKNKAPLAAHDLDGFKPEDVEKYLFLIKDIRIQQCSSQEEMKALVDELAASDKPVDAKDLGYRYLSIYNNRRISELSDVEKEKLNQIDTSLRDKSLEVNLLDLREKLKDN</sequence>
<dbReference type="Proteomes" id="UP000014854">
    <property type="component" value="Unassembled WGS sequence"/>
</dbReference>
<name>S7IAL6_VIBFL</name>
<dbReference type="RefSeq" id="WP_020327529.1">
    <property type="nucleotide sequence ID" value="NZ_ASXS01000001.1"/>
</dbReference>
<dbReference type="PATRIC" id="fig|1336752.4.peg.121"/>
<evidence type="ECO:0000313" key="2">
    <source>
        <dbReference type="EMBL" id="EPP24972.1"/>
    </source>
</evidence>
<dbReference type="AlphaFoldDB" id="S7IAL6"/>
<proteinExistence type="predicted"/>
<feature type="signal peptide" evidence="1">
    <location>
        <begin position="1"/>
        <end position="20"/>
    </location>
</feature>
<evidence type="ECO:0000313" key="3">
    <source>
        <dbReference type="Proteomes" id="UP000014854"/>
    </source>
</evidence>
<evidence type="ECO:0000256" key="1">
    <source>
        <dbReference type="SAM" id="SignalP"/>
    </source>
</evidence>
<reference evidence="2 3" key="1">
    <citation type="journal article" date="2013" name="Gut Pathog.">
        <title>Evidence of a new metabolic capacity in an emerging diarrheal pathogen: lessons from the draft genomes of Vibrio fluvialis strains PG41 and I21563.</title>
        <authorList>
            <person name="Khatri I."/>
            <person name="Mahajan S."/>
            <person name="Dureja C."/>
            <person name="Subramanian S."/>
            <person name="Raychaudhuri S."/>
        </authorList>
    </citation>
    <scope>NUCLEOTIDE SEQUENCE [LARGE SCALE GENOMIC DNA]</scope>
    <source>
        <strain evidence="2 3">PG41</strain>
    </source>
</reference>